<dbReference type="GO" id="GO:0003723">
    <property type="term" value="F:RNA binding"/>
    <property type="evidence" value="ECO:0007669"/>
    <property type="project" value="UniProtKB-UniRule"/>
</dbReference>
<dbReference type="GO" id="GO:0070929">
    <property type="term" value="P:trans-translation"/>
    <property type="evidence" value="ECO:0007669"/>
    <property type="project" value="UniProtKB-UniRule"/>
</dbReference>
<evidence type="ECO:0000313" key="5">
    <source>
        <dbReference type="Proteomes" id="UP000034954"/>
    </source>
</evidence>
<dbReference type="AlphaFoldDB" id="A0A0M2UVL4"/>
<proteinExistence type="inferred from homology"/>
<protein>
    <recommendedName>
        <fullName evidence="3">SsrA-binding protein</fullName>
    </recommendedName>
    <alternativeName>
        <fullName evidence="3">Small protein B</fullName>
    </alternativeName>
</protein>
<evidence type="ECO:0000256" key="2">
    <source>
        <dbReference type="ARBA" id="ARBA00022884"/>
    </source>
</evidence>
<keyword evidence="1 3" id="KW-0963">Cytoplasm</keyword>
<dbReference type="InterPro" id="IPR023620">
    <property type="entry name" value="SmpB"/>
</dbReference>
<dbReference type="CDD" id="cd09294">
    <property type="entry name" value="SmpB"/>
    <property type="match status" value="1"/>
</dbReference>
<organism evidence="4 5">
    <name type="scientific">Candidatus Brocadia fulgida</name>
    <dbReference type="NCBI Taxonomy" id="380242"/>
    <lineage>
        <taxon>Bacteria</taxon>
        <taxon>Pseudomonadati</taxon>
        <taxon>Planctomycetota</taxon>
        <taxon>Candidatus Brocadiia</taxon>
        <taxon>Candidatus Brocadiales</taxon>
        <taxon>Candidatus Brocadiaceae</taxon>
        <taxon>Candidatus Brocadia</taxon>
    </lineage>
</organism>
<dbReference type="Gene3D" id="2.40.280.10">
    <property type="match status" value="1"/>
</dbReference>
<dbReference type="PANTHER" id="PTHR30308">
    <property type="entry name" value="TMRNA-BINDING COMPONENT OF TRANS-TRANSLATION TAGGING COMPLEX"/>
    <property type="match status" value="1"/>
</dbReference>
<comment type="function">
    <text evidence="3">Required for rescue of stalled ribosomes mediated by trans-translation. Binds to transfer-messenger RNA (tmRNA), required for stable association of tmRNA with ribosomes. tmRNA and SmpB together mimic tRNA shape, replacing the anticodon stem-loop with SmpB. tmRNA is encoded by the ssrA gene; the 2 termini fold to resemble tRNA(Ala) and it encodes a 'tag peptide', a short internal open reading frame. During trans-translation Ala-aminoacylated tmRNA acts like a tRNA, entering the A-site of stalled ribosomes, displacing the stalled mRNA. The ribosome then switches to translate the ORF on the tmRNA; the nascent peptide is terminated with the 'tag peptide' encoded by the tmRNA and targeted for degradation. The ribosome is freed to recommence translation, which seems to be the essential function of trans-translation.</text>
</comment>
<gene>
    <name evidence="3" type="primary">smpB</name>
    <name evidence="4" type="ORF">BROFUL_01707</name>
</gene>
<dbReference type="Proteomes" id="UP000034954">
    <property type="component" value="Unassembled WGS sequence"/>
</dbReference>
<keyword evidence="2 3" id="KW-0694">RNA-binding</keyword>
<evidence type="ECO:0000256" key="1">
    <source>
        <dbReference type="ARBA" id="ARBA00022490"/>
    </source>
</evidence>
<dbReference type="NCBIfam" id="TIGR00086">
    <property type="entry name" value="smpB"/>
    <property type="match status" value="1"/>
</dbReference>
<dbReference type="HAMAP" id="MF_00023">
    <property type="entry name" value="SmpB"/>
    <property type="match status" value="1"/>
</dbReference>
<dbReference type="NCBIfam" id="NF003843">
    <property type="entry name" value="PRK05422.1"/>
    <property type="match status" value="1"/>
</dbReference>
<keyword evidence="5" id="KW-1185">Reference proteome</keyword>
<accession>A0A0M2UVL4</accession>
<comment type="subcellular location">
    <subcellularLocation>
        <location evidence="3">Cytoplasm</location>
    </subcellularLocation>
    <text evidence="3">The tmRNA-SmpB complex associates with stalled 70S ribosomes.</text>
</comment>
<dbReference type="Pfam" id="PF01668">
    <property type="entry name" value="SmpB"/>
    <property type="match status" value="1"/>
</dbReference>
<dbReference type="GO" id="GO:0005829">
    <property type="term" value="C:cytosol"/>
    <property type="evidence" value="ECO:0007669"/>
    <property type="project" value="TreeGrafter"/>
</dbReference>
<reference evidence="4 5" key="1">
    <citation type="journal article" date="2013" name="BMC Microbiol.">
        <title>Identification of the type II cytochrome c maturation pathway in anammox bacteria by comparative genomics.</title>
        <authorList>
            <person name="Ferousi C."/>
            <person name="Speth D.R."/>
            <person name="Reimann J."/>
            <person name="Op den Camp H.J."/>
            <person name="Allen J.W."/>
            <person name="Keltjens J.T."/>
            <person name="Jetten M.S."/>
        </authorList>
    </citation>
    <scope>NUCLEOTIDE SEQUENCE [LARGE SCALE GENOMIC DNA]</scope>
    <source>
        <strain evidence="4">RU1</strain>
    </source>
</reference>
<evidence type="ECO:0000256" key="3">
    <source>
        <dbReference type="HAMAP-Rule" id="MF_00023"/>
    </source>
</evidence>
<dbReference type="EMBL" id="LAQJ01000176">
    <property type="protein sequence ID" value="KKO19600.1"/>
    <property type="molecule type" value="Genomic_DNA"/>
</dbReference>
<sequence length="145" mass="17181">MEIIAKNRKAYFQYEILEKFETGIVLTGTEVKSIRNKDVSINESYAHVDNGEVFMHEMHIGHYKQGNRQNHEPKRIRKLLLHKREINKIIGKVKQKGYTMVPLSLYYKEGRVKAELALVRGKTTIDKREDIKKRTIEREIQRAMR</sequence>
<comment type="caution">
    <text evidence="4">The sequence shown here is derived from an EMBL/GenBank/DDBJ whole genome shotgun (WGS) entry which is preliminary data.</text>
</comment>
<comment type="similarity">
    <text evidence="3">Belongs to the SmpB family.</text>
</comment>
<dbReference type="PROSITE" id="PS01317">
    <property type="entry name" value="SSRP"/>
    <property type="match status" value="1"/>
</dbReference>
<dbReference type="InterPro" id="IPR020081">
    <property type="entry name" value="SsrA-bd_prot_CS"/>
</dbReference>
<dbReference type="SUPFAM" id="SSF74982">
    <property type="entry name" value="Small protein B (SmpB)"/>
    <property type="match status" value="1"/>
</dbReference>
<dbReference type="InterPro" id="IPR000037">
    <property type="entry name" value="SsrA-bd_prot"/>
</dbReference>
<evidence type="ECO:0000313" key="4">
    <source>
        <dbReference type="EMBL" id="KKO19600.1"/>
    </source>
</evidence>
<name>A0A0M2UVL4_9BACT</name>
<dbReference type="GO" id="GO:0070930">
    <property type="term" value="P:trans-translation-dependent protein tagging"/>
    <property type="evidence" value="ECO:0007669"/>
    <property type="project" value="TreeGrafter"/>
</dbReference>
<dbReference type="PATRIC" id="fig|380242.3.peg.2113"/>
<dbReference type="PANTHER" id="PTHR30308:SF2">
    <property type="entry name" value="SSRA-BINDING PROTEIN"/>
    <property type="match status" value="1"/>
</dbReference>